<dbReference type="GO" id="GO:0019346">
    <property type="term" value="P:transsulfuration"/>
    <property type="evidence" value="ECO:0007669"/>
    <property type="project" value="InterPro"/>
</dbReference>
<dbReference type="AlphaFoldDB" id="A0A382QGX5"/>
<evidence type="ECO:0000313" key="3">
    <source>
        <dbReference type="EMBL" id="SVC84696.1"/>
    </source>
</evidence>
<dbReference type="PIRSF" id="PIRSF001434">
    <property type="entry name" value="CGS"/>
    <property type="match status" value="1"/>
</dbReference>
<dbReference type="PANTHER" id="PTHR11808:SF80">
    <property type="entry name" value="CYSTATHIONINE GAMMA-LYASE"/>
    <property type="match status" value="1"/>
</dbReference>
<feature type="non-terminal residue" evidence="3">
    <location>
        <position position="332"/>
    </location>
</feature>
<dbReference type="Pfam" id="PF01053">
    <property type="entry name" value="Cys_Met_Meta_PP"/>
    <property type="match status" value="1"/>
</dbReference>
<sequence length="332" mass="35646">VERLASVRKEFGEHGGVNMSIEASTTFTVMEAGTMPEIFQGRLGPDEGGCFLYGRHFNPTVYVLGRQLAAMEGAEAGYCTASGLGAISSALLGLLEAGDHVVASDTLYGGTWAMLAEFLPRKCGIKTTFVDINDREAVANACTDRTRVVYAESLSNPTLRLANLPMLSEVAHNRGAKLVVDNTFTPLAITPLDHGADVVVHSLTRFVNGASDFIAGAVVGTSEFIGSLMDLHTGPLMILGPTMDPQVAHSISLRIPHLPIRMKEHASRAFVFAQRLHELGLDVTYPGLESHPDHALFKEIGRPEYGFGGLLTINAGTAKRAEALMEDLQNKE</sequence>
<organism evidence="3">
    <name type="scientific">marine metagenome</name>
    <dbReference type="NCBI Taxonomy" id="408172"/>
    <lineage>
        <taxon>unclassified sequences</taxon>
        <taxon>metagenomes</taxon>
        <taxon>ecological metagenomes</taxon>
    </lineage>
</organism>
<dbReference type="InterPro" id="IPR015422">
    <property type="entry name" value="PyrdxlP-dep_Trfase_small"/>
</dbReference>
<dbReference type="Gene3D" id="3.90.1150.10">
    <property type="entry name" value="Aspartate Aminotransferase, domain 1"/>
    <property type="match status" value="1"/>
</dbReference>
<dbReference type="SUPFAM" id="SSF53383">
    <property type="entry name" value="PLP-dependent transferases"/>
    <property type="match status" value="1"/>
</dbReference>
<dbReference type="GO" id="GO:0030170">
    <property type="term" value="F:pyridoxal phosphate binding"/>
    <property type="evidence" value="ECO:0007669"/>
    <property type="project" value="InterPro"/>
</dbReference>
<gene>
    <name evidence="3" type="ORF">METZ01_LOCUS337550</name>
</gene>
<dbReference type="EMBL" id="UINC01114409">
    <property type="protein sequence ID" value="SVC84696.1"/>
    <property type="molecule type" value="Genomic_DNA"/>
</dbReference>
<evidence type="ECO:0000256" key="2">
    <source>
        <dbReference type="ARBA" id="ARBA00022898"/>
    </source>
</evidence>
<dbReference type="InterPro" id="IPR015421">
    <property type="entry name" value="PyrdxlP-dep_Trfase_major"/>
</dbReference>
<dbReference type="GO" id="GO:0016846">
    <property type="term" value="F:carbon-sulfur lyase activity"/>
    <property type="evidence" value="ECO:0007669"/>
    <property type="project" value="TreeGrafter"/>
</dbReference>
<proteinExistence type="predicted"/>
<dbReference type="GO" id="GO:0005737">
    <property type="term" value="C:cytoplasm"/>
    <property type="evidence" value="ECO:0007669"/>
    <property type="project" value="TreeGrafter"/>
</dbReference>
<evidence type="ECO:0000256" key="1">
    <source>
        <dbReference type="ARBA" id="ARBA00001933"/>
    </source>
</evidence>
<dbReference type="FunFam" id="3.40.640.10:FF:000046">
    <property type="entry name" value="Cystathionine gamma-lyase"/>
    <property type="match status" value="1"/>
</dbReference>
<dbReference type="InterPro" id="IPR015424">
    <property type="entry name" value="PyrdxlP-dep_Trfase"/>
</dbReference>
<dbReference type="InterPro" id="IPR000277">
    <property type="entry name" value="Cys/Met-Metab_PyrdxlP-dep_enz"/>
</dbReference>
<comment type="cofactor">
    <cofactor evidence="1">
        <name>pyridoxal 5'-phosphate</name>
        <dbReference type="ChEBI" id="CHEBI:597326"/>
    </cofactor>
</comment>
<feature type="non-terminal residue" evidence="3">
    <location>
        <position position="1"/>
    </location>
</feature>
<dbReference type="Gene3D" id="3.40.640.10">
    <property type="entry name" value="Type I PLP-dependent aspartate aminotransferase-like (Major domain)"/>
    <property type="match status" value="1"/>
</dbReference>
<protein>
    <recommendedName>
        <fullName evidence="4">Cystathionine beta-lyase</fullName>
    </recommendedName>
</protein>
<keyword evidence="2" id="KW-0663">Pyridoxal phosphate</keyword>
<reference evidence="3" key="1">
    <citation type="submission" date="2018-05" db="EMBL/GenBank/DDBJ databases">
        <authorList>
            <person name="Lanie J.A."/>
            <person name="Ng W.-L."/>
            <person name="Kazmierczak K.M."/>
            <person name="Andrzejewski T.M."/>
            <person name="Davidsen T.M."/>
            <person name="Wayne K.J."/>
            <person name="Tettelin H."/>
            <person name="Glass J.I."/>
            <person name="Rusch D."/>
            <person name="Podicherti R."/>
            <person name="Tsui H.-C.T."/>
            <person name="Winkler M.E."/>
        </authorList>
    </citation>
    <scope>NUCLEOTIDE SEQUENCE</scope>
</reference>
<accession>A0A382QGX5</accession>
<dbReference type="PANTHER" id="PTHR11808">
    <property type="entry name" value="TRANS-SULFURATION ENZYME FAMILY MEMBER"/>
    <property type="match status" value="1"/>
</dbReference>
<evidence type="ECO:0008006" key="4">
    <source>
        <dbReference type="Google" id="ProtNLM"/>
    </source>
</evidence>
<name>A0A382QGX5_9ZZZZ</name>